<reference evidence="1" key="1">
    <citation type="submission" date="2022-11" db="EMBL/GenBank/DDBJ databases">
        <authorList>
            <person name="Hyden B.L."/>
            <person name="Feng K."/>
            <person name="Yates T."/>
            <person name="Jawdy S."/>
            <person name="Smart L.B."/>
            <person name="Muchero W."/>
        </authorList>
    </citation>
    <scope>NUCLEOTIDE SEQUENCE</scope>
    <source>
        <tissue evidence="1">Shoot tip</tissue>
    </source>
</reference>
<protein>
    <submittedName>
        <fullName evidence="1">Uncharacterized protein</fullName>
    </submittedName>
</protein>
<organism evidence="1 2">
    <name type="scientific">Salix purpurea</name>
    <name type="common">Purple osier willow</name>
    <dbReference type="NCBI Taxonomy" id="77065"/>
    <lineage>
        <taxon>Eukaryota</taxon>
        <taxon>Viridiplantae</taxon>
        <taxon>Streptophyta</taxon>
        <taxon>Embryophyta</taxon>
        <taxon>Tracheophyta</taxon>
        <taxon>Spermatophyta</taxon>
        <taxon>Magnoliopsida</taxon>
        <taxon>eudicotyledons</taxon>
        <taxon>Gunneridae</taxon>
        <taxon>Pentapetalae</taxon>
        <taxon>rosids</taxon>
        <taxon>fabids</taxon>
        <taxon>Malpighiales</taxon>
        <taxon>Salicaceae</taxon>
        <taxon>Saliceae</taxon>
        <taxon>Salix</taxon>
    </lineage>
</organism>
<dbReference type="Proteomes" id="UP001151532">
    <property type="component" value="Chromosome 17"/>
</dbReference>
<reference evidence="1" key="2">
    <citation type="journal article" date="2023" name="Int. J. Mol. Sci.">
        <title>De Novo Assembly and Annotation of 11 Diverse Shrub Willow (Salix) Genomes Reveals Novel Gene Organization in Sex-Linked Regions.</title>
        <authorList>
            <person name="Hyden B."/>
            <person name="Feng K."/>
            <person name="Yates T.B."/>
            <person name="Jawdy S."/>
            <person name="Cereghino C."/>
            <person name="Smart L.B."/>
            <person name="Muchero W."/>
        </authorList>
    </citation>
    <scope>NUCLEOTIDE SEQUENCE</scope>
    <source>
        <tissue evidence="1">Shoot tip</tissue>
    </source>
</reference>
<sequence>MITQCQKVEVAEAETSSYPVEVELELGLSLGGGGGGGKGKLNAWGLRELLSLSPMRVDPLLSGEKKGGRWPG</sequence>
<gene>
    <name evidence="1" type="ORF">OIU79_002365</name>
</gene>
<proteinExistence type="predicted"/>
<accession>A0A9Q0ZI76</accession>
<name>A0A9Q0ZI76_SALPP</name>
<dbReference type="EMBL" id="JAPFFK010000011">
    <property type="protein sequence ID" value="KAJ6735282.1"/>
    <property type="molecule type" value="Genomic_DNA"/>
</dbReference>
<dbReference type="AlphaFoldDB" id="A0A9Q0ZI76"/>
<evidence type="ECO:0000313" key="1">
    <source>
        <dbReference type="EMBL" id="KAJ6735282.1"/>
    </source>
</evidence>
<keyword evidence="2" id="KW-1185">Reference proteome</keyword>
<evidence type="ECO:0000313" key="2">
    <source>
        <dbReference type="Proteomes" id="UP001151532"/>
    </source>
</evidence>
<comment type="caution">
    <text evidence="1">The sequence shown here is derived from an EMBL/GenBank/DDBJ whole genome shotgun (WGS) entry which is preliminary data.</text>
</comment>